<reference evidence="1 2" key="1">
    <citation type="submission" date="2023-04" db="EMBL/GenBank/DDBJ databases">
        <title>Genome of Basidiobolus ranarum AG-B5.</title>
        <authorList>
            <person name="Stajich J.E."/>
            <person name="Carter-House D."/>
            <person name="Gryganskyi A."/>
        </authorList>
    </citation>
    <scope>NUCLEOTIDE SEQUENCE [LARGE SCALE GENOMIC DNA]</scope>
    <source>
        <strain evidence="1 2">AG-B5</strain>
    </source>
</reference>
<sequence>MFSILGSHSTPYYPPEAAFFGKVSPKSIYTLLFDQEIAKYNTHIDYLADLFEAKEELTLLEERASYSVEIKEKIELLSKRVSERTKQVKAYAEADTNPLSYPSYEKYRKSEEGRRQFASFNTRKQESWLKTLLRLSFKKYQSNTEEEVMGLGFIDDEVEDTYDPEAPQSDLMREWRARSINVIPQSLPKKSCFRNGKVGFYRVRFSEKLEFFDAFPKDEYERQVPNAGYRTLGYHKTMADKQMIAYKTSGEMLLHPLSIYSIGLASHDPETMKSLKIKMQTRVRLLNESSTEEIEYEVKEERRE</sequence>
<dbReference type="Proteomes" id="UP001479436">
    <property type="component" value="Unassembled WGS sequence"/>
</dbReference>
<gene>
    <name evidence="1" type="ORF">K7432_010302</name>
</gene>
<protein>
    <submittedName>
        <fullName evidence="1">Uncharacterized protein</fullName>
    </submittedName>
</protein>
<organism evidence="1 2">
    <name type="scientific">Basidiobolus ranarum</name>
    <dbReference type="NCBI Taxonomy" id="34480"/>
    <lineage>
        <taxon>Eukaryota</taxon>
        <taxon>Fungi</taxon>
        <taxon>Fungi incertae sedis</taxon>
        <taxon>Zoopagomycota</taxon>
        <taxon>Entomophthoromycotina</taxon>
        <taxon>Basidiobolomycetes</taxon>
        <taxon>Basidiobolales</taxon>
        <taxon>Basidiobolaceae</taxon>
        <taxon>Basidiobolus</taxon>
    </lineage>
</organism>
<proteinExistence type="predicted"/>
<name>A0ABR2VVN6_9FUNG</name>
<evidence type="ECO:0000313" key="1">
    <source>
        <dbReference type="EMBL" id="KAK9704271.1"/>
    </source>
</evidence>
<evidence type="ECO:0000313" key="2">
    <source>
        <dbReference type="Proteomes" id="UP001479436"/>
    </source>
</evidence>
<dbReference type="EMBL" id="JASJQH010007574">
    <property type="protein sequence ID" value="KAK9704271.1"/>
    <property type="molecule type" value="Genomic_DNA"/>
</dbReference>
<comment type="caution">
    <text evidence="1">The sequence shown here is derived from an EMBL/GenBank/DDBJ whole genome shotgun (WGS) entry which is preliminary data.</text>
</comment>
<keyword evidence="2" id="KW-1185">Reference proteome</keyword>
<accession>A0ABR2VVN6</accession>